<dbReference type="EMBL" id="DPBP01000020">
    <property type="protein sequence ID" value="HCE17113.1"/>
    <property type="molecule type" value="Genomic_DNA"/>
</dbReference>
<dbReference type="AlphaFoldDB" id="A0A3D1JF44"/>
<name>A0A3D1JF44_9CHLR</name>
<gene>
    <name evidence="1" type="ORF">DEQ80_04570</name>
</gene>
<dbReference type="Proteomes" id="UP000264141">
    <property type="component" value="Unassembled WGS sequence"/>
</dbReference>
<reference evidence="1 2" key="1">
    <citation type="journal article" date="2018" name="Nat. Biotechnol.">
        <title>A standardized bacterial taxonomy based on genome phylogeny substantially revises the tree of life.</title>
        <authorList>
            <person name="Parks D.H."/>
            <person name="Chuvochina M."/>
            <person name="Waite D.W."/>
            <person name="Rinke C."/>
            <person name="Skarshewski A."/>
            <person name="Chaumeil P.A."/>
            <person name="Hugenholtz P."/>
        </authorList>
    </citation>
    <scope>NUCLEOTIDE SEQUENCE [LARGE SCALE GENOMIC DNA]</scope>
    <source>
        <strain evidence="1">UBA8781</strain>
    </source>
</reference>
<proteinExistence type="predicted"/>
<evidence type="ECO:0000313" key="1">
    <source>
        <dbReference type="EMBL" id="HCE17113.1"/>
    </source>
</evidence>
<accession>A0A3D1JF44</accession>
<protein>
    <submittedName>
        <fullName evidence="1">Uncharacterized protein</fullName>
    </submittedName>
</protein>
<evidence type="ECO:0000313" key="2">
    <source>
        <dbReference type="Proteomes" id="UP000264141"/>
    </source>
</evidence>
<organism evidence="1 2">
    <name type="scientific">Anaerolinea thermolimosa</name>
    <dbReference type="NCBI Taxonomy" id="229919"/>
    <lineage>
        <taxon>Bacteria</taxon>
        <taxon>Bacillati</taxon>
        <taxon>Chloroflexota</taxon>
        <taxon>Anaerolineae</taxon>
        <taxon>Anaerolineales</taxon>
        <taxon>Anaerolineaceae</taxon>
        <taxon>Anaerolinea</taxon>
    </lineage>
</organism>
<comment type="caution">
    <text evidence="1">The sequence shown here is derived from an EMBL/GenBank/DDBJ whole genome shotgun (WGS) entry which is preliminary data.</text>
</comment>
<sequence>MEDPLAKLNAEQLAALDEEQKAIFCALSPADQDFFASAFKPAELAGALMRKREIMQRNQAERERLAKMMEALRKGAEAHAPDEDSAEDALAATALGALGLGAAAVIATDNTAFYHGVQPEALISPLRAEFEGKATTMTVGGQAGALLATVAILSGSEAIPALTIHLTAVNDGVEVKVNDLTTRGVLETVKESGKRLIDVAGKGLDLLSGRARSPLELADKAGRVLSSGISLAEAASNLNLKQRAWKTIKQAAEAIEKKYLSELDEARQQRYALEKAWDNFNNCPGCGVSFAPEDTLCRVCGTARPPKPTTPDPRLP</sequence>